<comment type="caution">
    <text evidence="2">The sequence shown here is derived from an EMBL/GenBank/DDBJ whole genome shotgun (WGS) entry which is preliminary data.</text>
</comment>
<organism evidence="2 3">
    <name type="scientific">Hungatella hathewayi WAL-18680</name>
    <dbReference type="NCBI Taxonomy" id="742737"/>
    <lineage>
        <taxon>Bacteria</taxon>
        <taxon>Bacillati</taxon>
        <taxon>Bacillota</taxon>
        <taxon>Clostridia</taxon>
        <taxon>Lachnospirales</taxon>
        <taxon>Lachnospiraceae</taxon>
        <taxon>Hungatella</taxon>
    </lineage>
</organism>
<reference evidence="2 3" key="1">
    <citation type="submission" date="2011-08" db="EMBL/GenBank/DDBJ databases">
        <title>The Genome Sequence of Clostridium hathewayi WAL-18680.</title>
        <authorList>
            <consortium name="The Broad Institute Genome Sequencing Platform"/>
            <person name="Earl A."/>
            <person name="Ward D."/>
            <person name="Feldgarden M."/>
            <person name="Gevers D."/>
            <person name="Finegold S.M."/>
            <person name="Summanen P.H."/>
            <person name="Molitoris D.R."/>
            <person name="Song M."/>
            <person name="Daigneault M."/>
            <person name="Allen-Vercoe E."/>
            <person name="Young S.K."/>
            <person name="Zeng Q."/>
            <person name="Gargeya S."/>
            <person name="Fitzgerald M."/>
            <person name="Haas B."/>
            <person name="Abouelleil A."/>
            <person name="Alvarado L."/>
            <person name="Arachchi H.M."/>
            <person name="Berlin A."/>
            <person name="Brown A."/>
            <person name="Chapman S.B."/>
            <person name="Chen Z."/>
            <person name="Dunbar C."/>
            <person name="Freedman E."/>
            <person name="Gearin G."/>
            <person name="Gellesch M."/>
            <person name="Goldberg J."/>
            <person name="Griggs A."/>
            <person name="Gujja S."/>
            <person name="Heiman D."/>
            <person name="Howarth C."/>
            <person name="Larson L."/>
            <person name="Lui A."/>
            <person name="MacDonald P.J.P."/>
            <person name="Montmayeur A."/>
            <person name="Murphy C."/>
            <person name="Neiman D."/>
            <person name="Pearson M."/>
            <person name="Priest M."/>
            <person name="Roberts A."/>
            <person name="Saif S."/>
            <person name="Shea T."/>
            <person name="Shenoy N."/>
            <person name="Sisk P."/>
            <person name="Stolte C."/>
            <person name="Sykes S."/>
            <person name="Wortman J."/>
            <person name="Nusbaum C."/>
            <person name="Birren B."/>
        </authorList>
    </citation>
    <scope>NUCLEOTIDE SEQUENCE [LARGE SCALE GENOMIC DNA]</scope>
    <source>
        <strain evidence="2 3">WAL-18680</strain>
    </source>
</reference>
<evidence type="ECO:0000259" key="1">
    <source>
        <dbReference type="SMART" id="SM00382"/>
    </source>
</evidence>
<proteinExistence type="predicted"/>
<dbReference type="CDD" id="cd00009">
    <property type="entry name" value="AAA"/>
    <property type="match status" value="1"/>
</dbReference>
<protein>
    <recommendedName>
        <fullName evidence="1">AAA+ ATPase domain-containing protein</fullName>
    </recommendedName>
</protein>
<dbReference type="PATRIC" id="fig|742737.3.peg.4579"/>
<dbReference type="InterPro" id="IPR011704">
    <property type="entry name" value="ATPase_dyneun-rel_AAA"/>
</dbReference>
<dbReference type="SMART" id="SM00382">
    <property type="entry name" value="AAA"/>
    <property type="match status" value="1"/>
</dbReference>
<accession>G5IM64</accession>
<dbReference type="EMBL" id="ADLN01000120">
    <property type="protein sequence ID" value="EHI57483.1"/>
    <property type="molecule type" value="Genomic_DNA"/>
</dbReference>
<dbReference type="Proteomes" id="UP000005384">
    <property type="component" value="Unassembled WGS sequence"/>
</dbReference>
<dbReference type="InterPro" id="IPR003593">
    <property type="entry name" value="AAA+_ATPase"/>
</dbReference>
<sequence length="526" mass="61074">MNIKRAKEEIKNTIEAYLTRDEYGAYAIPVIRQRPVLLIGPPGVGKTQIMEQISQECQIGLVSYTITHHTRQSAIGLPYIEEKIYDSKRYSVTEYTMSEIVGAIYEKMEQTGLHEGILFIDEINCVSETLAPTMLQFLQCKTFGNHSIPEGWVIVAAGNPPEYNKSVREFDIVTLDRIKLIYVEPDFAVWREYASQVNIHPAILSYLEVKKQYFCQIETTVDGKLFATPRGWEDLSRLMEVYEKLEKTVDRDVIFQYIQHAKIAKDFANYLELYYKYEDDYRLEEILSGVIRESTCDKLSSAPFDEKVSVISLLQAKLDSVFKALVEKEALLEMLKGVLQQMDPEKNRAEHGPEELRVRTMKDMTSPDVKRGIVPLTDAQEKLESLLSGVVVERDYKKESKLLNRAEDRRYQKLIRILEKYLQTLKTEHLVREGEVWQRLKVLFGEESDRYETAFNLAGKMLEHGFDFMEAAFGDSQEMVVFITGLNTSYASVHYLQNYSCERYFQYNKKLLFDSHEQEILSKIQE</sequence>
<dbReference type="InterPro" id="IPR027417">
    <property type="entry name" value="P-loop_NTPase"/>
</dbReference>
<evidence type="ECO:0000313" key="2">
    <source>
        <dbReference type="EMBL" id="EHI57483.1"/>
    </source>
</evidence>
<dbReference type="HOGENOM" id="CLU_543789_0_0_9"/>
<dbReference type="InterPro" id="IPR050764">
    <property type="entry name" value="CbbQ/NirQ/NorQ/GpvN"/>
</dbReference>
<dbReference type="GO" id="GO:0005524">
    <property type="term" value="F:ATP binding"/>
    <property type="evidence" value="ECO:0007669"/>
    <property type="project" value="InterPro"/>
</dbReference>
<gene>
    <name evidence="2" type="ORF">HMPREF9473_04592</name>
</gene>
<dbReference type="Pfam" id="PF07728">
    <property type="entry name" value="AAA_5"/>
    <property type="match status" value="1"/>
</dbReference>
<dbReference type="AlphaFoldDB" id="G5IM64"/>
<dbReference type="GO" id="GO:0016887">
    <property type="term" value="F:ATP hydrolysis activity"/>
    <property type="evidence" value="ECO:0007669"/>
    <property type="project" value="InterPro"/>
</dbReference>
<dbReference type="OrthoDB" id="9808317at2"/>
<keyword evidence="3" id="KW-1185">Reference proteome</keyword>
<evidence type="ECO:0000313" key="3">
    <source>
        <dbReference type="Proteomes" id="UP000005384"/>
    </source>
</evidence>
<feature type="domain" description="AAA+ ATPase" evidence="1">
    <location>
        <begin position="32"/>
        <end position="185"/>
    </location>
</feature>
<dbReference type="Gene3D" id="3.40.50.300">
    <property type="entry name" value="P-loop containing nucleotide triphosphate hydrolases"/>
    <property type="match status" value="1"/>
</dbReference>
<dbReference type="PANTHER" id="PTHR42759">
    <property type="entry name" value="MOXR FAMILY PROTEIN"/>
    <property type="match status" value="1"/>
</dbReference>
<dbReference type="RefSeq" id="WP_006782580.1">
    <property type="nucleotide sequence ID" value="NZ_CP040506.1"/>
</dbReference>
<dbReference type="SUPFAM" id="SSF52540">
    <property type="entry name" value="P-loop containing nucleoside triphosphate hydrolases"/>
    <property type="match status" value="1"/>
</dbReference>
<name>G5IM64_9FIRM</name>
<dbReference type="PANTHER" id="PTHR42759:SF1">
    <property type="entry name" value="MAGNESIUM-CHELATASE SUBUNIT CHLD"/>
    <property type="match status" value="1"/>
</dbReference>